<feature type="compositionally biased region" description="Low complexity" evidence="4">
    <location>
        <begin position="1384"/>
        <end position="1395"/>
    </location>
</feature>
<evidence type="ECO:0000256" key="4">
    <source>
        <dbReference type="SAM" id="MobiDB-lite"/>
    </source>
</evidence>
<feature type="region of interest" description="Disordered" evidence="4">
    <location>
        <begin position="2532"/>
        <end position="2585"/>
    </location>
</feature>
<keyword evidence="6" id="KW-1185">Reference proteome</keyword>
<sequence length="2929" mass="323324">MDVKMSDHDRWFITTDGSFSLGGTLTGLHYHQKLNLLFITSKSNGILVYDITSSTPLKSTNAAATVREKISCTYIGEKDVMVFSDSSSLSLRKDLNGMYFLDTALQGKMTEPANDVIKLELTLADAETLVSEVSQNFLKVDRMDDVFTDLRQAIGEAHKLCQDNQKKAKWCTVTIEYPQSVILNVFQHIMVQLKAKADASLALPIAAAITERSGYYATDFNIDNPVPLDRALMYSEAARLATFENWPHKDYQWAKPESMSRAGFYHDPTSTNDDRSMCFTCNVCLVSWETTDEPWSEHERHQPCCPFIKGLPTQNVPLGVYYASQPALSCAHKLLSTCVREEDVYLAALNPCEQRVSIFKVNNRLDLYSDLLISHRDEECLGSPMSEASPPESTKATVTAMTLISGDRNSSLSLVVAALIDQKIKLSCYETGRSFSPYSFQLGLSKDVMENLNSEEPVIQAMLSQNKYFVSEPTGDKKEKGVVVPIKPQRLMDIDIPDEFQHPGYSIQIMEQSLDKKLLLVYIAYTNTNQSCPSGYAGALITYKISFKFGITMVTAPDSIKFIKSPEDCIVHLNQLNQEFSSSREIEGVDQDTYHMMVTKASGAISLMTMQPLKEVTTFSSSSHRFLMSEYCSGIDRVCATTTNSELVLLQVGPEVSNFIDSVEDVVDHPSATSSHRYQADIEALFEAPLSIKDIKTLSELTECDNLTGKFTATLASCWNEVNQDQLQRKHPQHLQRSAFLGSSSAADGDASYVTRTWKLQPDNDTATREHVVELSLPKITSVGHVDLRFTIQGKARSIADIRVALLCHKVDARYRGKSSFLSSSTPDEVFLSQSFLDQHKLQLLSAPVSLASVVDVSGLSGTVTLTAPALLQIKPRSLVIYMKMVRSTTQSEVQPNENSPQNLESMLFPQVRAVVSSEKSNMTSSSTMGRMSTPRSSNASVKSSDHTAKSSIGMDLIDEISISVKKTKATHYPHEKLTRLAMLDSNKLHANLTEVAHTGRLTHSPDSPLESSLLATEQNRISAMRVLGWIAMLQTNEVSPRKYENSMLAAVEQQLPALVEHCVIRGTRSSSHTFTRLLTVLSRRLGETQLRRFSNHLLEALLSSLATLRESPSSGAVHHFFLLLSRVKCLDISTVCQKLCEEVKALSELYHQSFDSPDMHRLSSYGLTSSPYDAEVFEASLPPFVSKYLFRPSNPTSTFSWQDRQELNVKDEALPIVDLTRTSCQGFTNAEQLDMRVAGLLEVEPLQFSINSYSEYIHVTHGSSPSVTPVFYGSGSSNAPDPASLTAGLPINVPQTVGSIKAQLGAMMESMNNEITAAAAAGSDPLAAKKAKLEAMKTIENKYTTLLQSKLFKYKPYEMIPMSSLPLGITPLEGAGTASSSAASTSQFSATPATPIKTSGNSSKEGGGALGPAPYPSIQAILQPPNEFTLIAGRMSSGNARRYIVLDFGQPVRLTDVVIPACADITSLAIDVWLERELVDSQRLVVCTDISTKCLMLTDIQPACVCQYLKITYAPRTSGSGQTYRIPLGVFYGHSYVFPWETEAHVVALRTPEEVRRQICVYNSAVEDIRCCYKLACDRLRDLLQNAESRGVDLEEEDRELADRVQQTYQECIKLQQQLNLATNAIRRLRGVLPAACETDANQSHPVVPSRDKLRCLIEGLVALLLSNKDSGIPSELYQSIPADVCKQLFFNLCIHGSRKVQLLTGNLLVQVCSRQPWYGEFFERSLVEMYSSSNCYKFPKLRVFGLLVSMAHRSLSSSRKAAHRVCANVLQLLATQLAPLTDTTSFNGFVDMALVNWLLLFLSRLSDCNFDVSDPLVTSRWDFLSNESSISKRKEYHRLSARYKARQQRAQMEAKVKFKRVSSGDKLSRREKKAKKHLQIRNKKELLKLERLAAADPWLSDARHSRMILGIKMEDLDDHRRPSMETDKGAIERSVVLDKTVVLPVVRGLMSLLLKPNLSCHTDVFILTCKVLARLSICTRPTLKLGEVATRDQLQQLIYNITHGKYNSRSKAWAGKWGKHAVGCLIAEIIEGERANLEVYDNEDDPEEEADEEATSSHSAADEPSGLRAETASFPSSSQSPGASQSTGMGASASTETSLELFGALQRGMDLMPEDLMDVDMNLDLLYETDFFYTENMSFMKEMLGPRPPASALKNSSAPPMVNAVVSPASSAIDNRLNYSCDGTSELRLQLWLTHELSNRQKALAYESVSAPTSSVLSDGFSREPPAFPTTQSRTTSIDSSLYTQNGNVAQTTEEFLGEVLSELICTEGENLDLESMLDLYLNLSEEFKDDAMKEWFDPSSRPYIILTPQAIECLVHSVANCAHMTTRAWTQLLRVLTILLNSNLNDDDRAFALRLCGSETFHQLLCRCLSSHSSVGPVCVKALEDMLSRMQIVHQAATDSAHSLADMLINTLTRTISESCARRTLVGALDAQNALLEFIGTLPVDRHSNSGVLPLFEHTINLTKSVIDSQDSVVPTGDDKSEVDVTSCFQPSRKLRRGDESDYPTAPTCNQLIVNLLKLLCKLLRNGAPTTPPASQQPQTDSSKLSRAGNSEDITAESMDTNDNGVRAQGPQTDEQKRTAEGEAAMPYGSTPQFKCMHVLEVDALPTLADSLLSKKPLISTLLQCLASCHLAHPGAIPSQNSVTIGDGLFQLLTILFQTSTNYYQMLVLLQKTLSSGRLVTLSAPLRLFLTLTLNCEHTIARFIELNGISCITSRLVESYSAYPDNTRGMVASALQQLTTTFSVRAAPPPALSLSSLIVQSSCTDETLMNFAPLGNIFSTIPSVSPMYSLIQASQTHRRARTAPWSHKFAPGQPWVDLNLLLPCAVLVKEIQIHPYLNSPQWAMPSLVSVELSRDGLPTLPCRRPIVTSGHSSIKIHLLNAEIVTMVTMRIHKPTDSATVGLTQICVLGYPGLSESGSQTQHTDAS</sequence>
<dbReference type="SMART" id="SM00238">
    <property type="entry name" value="BIR"/>
    <property type="match status" value="1"/>
</dbReference>
<name>A0A7J7IX58_BUGNE</name>
<dbReference type="GO" id="GO:0046872">
    <property type="term" value="F:metal ion binding"/>
    <property type="evidence" value="ECO:0007669"/>
    <property type="project" value="UniProtKB-KW"/>
</dbReference>
<feature type="region of interest" description="Disordered" evidence="4">
    <location>
        <begin position="1384"/>
        <end position="1410"/>
    </location>
</feature>
<protein>
    <submittedName>
        <fullName evidence="5">Bruce</fullName>
    </submittedName>
</protein>
<dbReference type="PROSITE" id="PS50143">
    <property type="entry name" value="BIR_REPEAT_2"/>
    <property type="match status" value="1"/>
</dbReference>
<evidence type="ECO:0000313" key="5">
    <source>
        <dbReference type="EMBL" id="KAF6018117.1"/>
    </source>
</evidence>
<dbReference type="CDD" id="cd00022">
    <property type="entry name" value="BIR"/>
    <property type="match status" value="1"/>
</dbReference>
<feature type="compositionally biased region" description="Acidic residues" evidence="4">
    <location>
        <begin position="2044"/>
        <end position="2056"/>
    </location>
</feature>
<feature type="coiled-coil region" evidence="3">
    <location>
        <begin position="1578"/>
        <end position="1605"/>
    </location>
</feature>
<dbReference type="PANTHER" id="PTHR46771:SF5">
    <property type="entry name" value="DETERIN"/>
    <property type="match status" value="1"/>
</dbReference>
<feature type="compositionally biased region" description="Low complexity" evidence="4">
    <location>
        <begin position="2536"/>
        <end position="2546"/>
    </location>
</feature>
<evidence type="ECO:0000256" key="3">
    <source>
        <dbReference type="SAM" id="Coils"/>
    </source>
</evidence>
<accession>A0A7J7IX58</accession>
<feature type="region of interest" description="Disordered" evidence="4">
    <location>
        <begin position="2044"/>
        <end position="2097"/>
    </location>
</feature>
<keyword evidence="2" id="KW-0862">Zinc</keyword>
<dbReference type="PANTHER" id="PTHR46771">
    <property type="entry name" value="DETERIN"/>
    <property type="match status" value="1"/>
</dbReference>
<evidence type="ECO:0000256" key="1">
    <source>
        <dbReference type="ARBA" id="ARBA00022723"/>
    </source>
</evidence>
<dbReference type="OrthoDB" id="2196114at2759"/>
<keyword evidence="3" id="KW-0175">Coiled coil</keyword>
<feature type="compositionally biased region" description="Low complexity" evidence="4">
    <location>
        <begin position="2073"/>
        <end position="2090"/>
    </location>
</feature>
<dbReference type="Gene3D" id="1.10.1170.10">
    <property type="entry name" value="Inhibitor Of Apoptosis Protein (2mihbC-IAP-1), Chain A"/>
    <property type="match status" value="1"/>
</dbReference>
<evidence type="ECO:0000256" key="2">
    <source>
        <dbReference type="ARBA" id="ARBA00022833"/>
    </source>
</evidence>
<comment type="caution">
    <text evidence="5">The sequence shown here is derived from an EMBL/GenBank/DDBJ whole genome shotgun (WGS) entry which is preliminary data.</text>
</comment>
<keyword evidence="1" id="KW-0479">Metal-binding</keyword>
<evidence type="ECO:0000313" key="6">
    <source>
        <dbReference type="Proteomes" id="UP000593567"/>
    </source>
</evidence>
<dbReference type="InterPro" id="IPR051190">
    <property type="entry name" value="Baculoviral_IAP"/>
</dbReference>
<dbReference type="InterPro" id="IPR001370">
    <property type="entry name" value="BIR_rpt"/>
</dbReference>
<proteinExistence type="predicted"/>
<dbReference type="SUPFAM" id="SSF57924">
    <property type="entry name" value="Inhibitor of apoptosis (IAP) repeat"/>
    <property type="match status" value="1"/>
</dbReference>
<dbReference type="Pfam" id="PF00653">
    <property type="entry name" value="BIR"/>
    <property type="match status" value="1"/>
</dbReference>
<dbReference type="EMBL" id="VXIV02003337">
    <property type="protein sequence ID" value="KAF6018117.1"/>
    <property type="molecule type" value="Genomic_DNA"/>
</dbReference>
<feature type="region of interest" description="Disordered" evidence="4">
    <location>
        <begin position="919"/>
        <end position="949"/>
    </location>
</feature>
<gene>
    <name evidence="5" type="ORF">EB796_023585</name>
</gene>
<dbReference type="Proteomes" id="UP000593567">
    <property type="component" value="Unassembled WGS sequence"/>
</dbReference>
<feature type="compositionally biased region" description="Low complexity" evidence="4">
    <location>
        <begin position="919"/>
        <end position="938"/>
    </location>
</feature>
<organism evidence="5 6">
    <name type="scientific">Bugula neritina</name>
    <name type="common">Brown bryozoan</name>
    <name type="synonym">Sertularia neritina</name>
    <dbReference type="NCBI Taxonomy" id="10212"/>
    <lineage>
        <taxon>Eukaryota</taxon>
        <taxon>Metazoa</taxon>
        <taxon>Spiralia</taxon>
        <taxon>Lophotrochozoa</taxon>
        <taxon>Bryozoa</taxon>
        <taxon>Gymnolaemata</taxon>
        <taxon>Cheilostomatida</taxon>
        <taxon>Flustrina</taxon>
        <taxon>Buguloidea</taxon>
        <taxon>Bugulidae</taxon>
        <taxon>Bugula</taxon>
    </lineage>
</organism>
<reference evidence="5" key="1">
    <citation type="submission" date="2020-06" db="EMBL/GenBank/DDBJ databases">
        <title>Draft genome of Bugula neritina, a colonial animal packing powerful symbionts and potential medicines.</title>
        <authorList>
            <person name="Rayko M."/>
        </authorList>
    </citation>
    <scope>NUCLEOTIDE SEQUENCE [LARGE SCALE GENOMIC DNA]</scope>
    <source>
        <strain evidence="5">Kwan_BN1</strain>
    </source>
</reference>
<feature type="compositionally biased region" description="Polar residues" evidence="4">
    <location>
        <begin position="2551"/>
        <end position="2567"/>
    </location>
</feature>